<protein>
    <submittedName>
        <fullName evidence="1">Uncharacterized protein</fullName>
    </submittedName>
</protein>
<name>A0A0P6G638_9CRUS</name>
<reference evidence="1" key="1">
    <citation type="submission" date="2015-10" db="EMBL/GenBank/DDBJ databases">
        <title>EvidentialGene: Evidence-directed Construction of Complete mRNA Transcriptomes without Genomes.</title>
        <authorList>
            <person name="Gilbert D.G."/>
        </authorList>
    </citation>
    <scope>NUCLEOTIDE SEQUENCE</scope>
</reference>
<accession>A0A0P6G638</accession>
<dbReference type="EMBL" id="GDIQ01040562">
    <property type="protein sequence ID" value="JAN54175.1"/>
    <property type="molecule type" value="Transcribed_RNA"/>
</dbReference>
<dbReference type="AlphaFoldDB" id="A0A0P6G638"/>
<organism evidence="1">
    <name type="scientific">Daphnia magna</name>
    <dbReference type="NCBI Taxonomy" id="35525"/>
    <lineage>
        <taxon>Eukaryota</taxon>
        <taxon>Metazoa</taxon>
        <taxon>Ecdysozoa</taxon>
        <taxon>Arthropoda</taxon>
        <taxon>Crustacea</taxon>
        <taxon>Branchiopoda</taxon>
        <taxon>Diplostraca</taxon>
        <taxon>Cladocera</taxon>
        <taxon>Anomopoda</taxon>
        <taxon>Daphniidae</taxon>
        <taxon>Daphnia</taxon>
    </lineage>
</organism>
<evidence type="ECO:0000313" key="1">
    <source>
        <dbReference type="EMBL" id="JAN54175.1"/>
    </source>
</evidence>
<dbReference type="EMBL" id="GDIQ01045265">
    <property type="protein sequence ID" value="JAN49472.1"/>
    <property type="molecule type" value="Transcribed_RNA"/>
</dbReference>
<proteinExistence type="predicted"/>
<sequence length="166" mass="18293">MLYHLLRIQHLCPHWSPTVLLERKRIIMARCYLLAILLCSQLVVSTLGLPVAPGEPLDETNDGQLILPIADGESDNSQNIASLPVNPISEDSNEDKDAEYAVDGTAYQAELMAIEQDPLTQSLPDETKSYRTKRGLSKKGKKIVKKAVQVGRIAISYAVGKIPPLF</sequence>